<dbReference type="Proteomes" id="UP001601992">
    <property type="component" value="Unassembled WGS sequence"/>
</dbReference>
<dbReference type="InterPro" id="IPR017896">
    <property type="entry name" value="4Fe4S_Fe-S-bd"/>
</dbReference>
<comment type="caution">
    <text evidence="10">The sequence shown here is derived from an EMBL/GenBank/DDBJ whole genome shotgun (WGS) entry which is preliminary data.</text>
</comment>
<comment type="cofactor">
    <cofactor evidence="1">
        <name>[3Fe-4S] cluster</name>
        <dbReference type="ChEBI" id="CHEBI:21137"/>
    </cofactor>
</comment>
<evidence type="ECO:0000259" key="9">
    <source>
        <dbReference type="PROSITE" id="PS51379"/>
    </source>
</evidence>
<evidence type="ECO:0000313" key="10">
    <source>
        <dbReference type="EMBL" id="MFF3567266.1"/>
    </source>
</evidence>
<keyword evidence="2 8" id="KW-0813">Transport</keyword>
<dbReference type="RefSeq" id="WP_040825594.1">
    <property type="nucleotide sequence ID" value="NZ_JBIAQY010000002.1"/>
</dbReference>
<dbReference type="PRINTS" id="PR00352">
    <property type="entry name" value="3FE4SFRDOXIN"/>
</dbReference>
<keyword evidence="6 8" id="KW-0411">Iron-sulfur</keyword>
<dbReference type="PANTHER" id="PTHR36923:SF3">
    <property type="entry name" value="FERREDOXIN"/>
    <property type="match status" value="1"/>
</dbReference>
<evidence type="ECO:0000256" key="2">
    <source>
        <dbReference type="ARBA" id="ARBA00022448"/>
    </source>
</evidence>
<accession>A0ABW6RTC8</accession>
<reference evidence="10 11" key="1">
    <citation type="submission" date="2024-10" db="EMBL/GenBank/DDBJ databases">
        <title>The Natural Products Discovery Center: Release of the First 8490 Sequenced Strains for Exploring Actinobacteria Biosynthetic Diversity.</title>
        <authorList>
            <person name="Kalkreuter E."/>
            <person name="Kautsar S.A."/>
            <person name="Yang D."/>
            <person name="Bader C.D."/>
            <person name="Teijaro C.N."/>
            <person name="Fluegel L."/>
            <person name="Davis C.M."/>
            <person name="Simpson J.R."/>
            <person name="Lauterbach L."/>
            <person name="Steele A.D."/>
            <person name="Gui C."/>
            <person name="Meng S."/>
            <person name="Li G."/>
            <person name="Viehrig K."/>
            <person name="Ye F."/>
            <person name="Su P."/>
            <person name="Kiefer A.F."/>
            <person name="Nichols A."/>
            <person name="Cepeda A.J."/>
            <person name="Yan W."/>
            <person name="Fan B."/>
            <person name="Jiang Y."/>
            <person name="Adhikari A."/>
            <person name="Zheng C.-J."/>
            <person name="Schuster L."/>
            <person name="Cowan T.M."/>
            <person name="Smanski M.J."/>
            <person name="Chevrette M.G."/>
            <person name="De Carvalho L.P.S."/>
            <person name="Shen B."/>
        </authorList>
    </citation>
    <scope>NUCLEOTIDE SEQUENCE [LARGE SCALE GENOMIC DNA]</scope>
    <source>
        <strain evidence="10 11">NPDC002593</strain>
    </source>
</reference>
<name>A0ABW6RTC8_9NOCA</name>
<evidence type="ECO:0000256" key="4">
    <source>
        <dbReference type="ARBA" id="ARBA00022982"/>
    </source>
</evidence>
<keyword evidence="7" id="KW-0003">3Fe-4S</keyword>
<proteinExistence type="predicted"/>
<feature type="domain" description="4Fe-4S ferredoxin-type" evidence="9">
    <location>
        <begin position="1"/>
        <end position="29"/>
    </location>
</feature>
<evidence type="ECO:0000256" key="6">
    <source>
        <dbReference type="ARBA" id="ARBA00023014"/>
    </source>
</evidence>
<evidence type="ECO:0000256" key="3">
    <source>
        <dbReference type="ARBA" id="ARBA00022723"/>
    </source>
</evidence>
<dbReference type="EMBL" id="JBIAQY010000002">
    <property type="protein sequence ID" value="MFF3567266.1"/>
    <property type="molecule type" value="Genomic_DNA"/>
</dbReference>
<comment type="function">
    <text evidence="8">Ferredoxins are iron-sulfur proteins that transfer electrons in a wide variety of metabolic reactions.</text>
</comment>
<evidence type="ECO:0000256" key="1">
    <source>
        <dbReference type="ARBA" id="ARBA00001927"/>
    </source>
</evidence>
<dbReference type="PANTHER" id="PTHR36923">
    <property type="entry name" value="FERREDOXIN"/>
    <property type="match status" value="1"/>
</dbReference>
<dbReference type="Gene3D" id="3.30.70.20">
    <property type="match status" value="1"/>
</dbReference>
<evidence type="ECO:0000313" key="11">
    <source>
        <dbReference type="Proteomes" id="UP001601992"/>
    </source>
</evidence>
<organism evidence="10 11">
    <name type="scientific">Nocardia jiangxiensis</name>
    <dbReference type="NCBI Taxonomy" id="282685"/>
    <lineage>
        <taxon>Bacteria</taxon>
        <taxon>Bacillati</taxon>
        <taxon>Actinomycetota</taxon>
        <taxon>Actinomycetes</taxon>
        <taxon>Mycobacteriales</taxon>
        <taxon>Nocardiaceae</taxon>
        <taxon>Nocardia</taxon>
    </lineage>
</organism>
<dbReference type="SUPFAM" id="SSF54862">
    <property type="entry name" value="4Fe-4S ferredoxins"/>
    <property type="match status" value="1"/>
</dbReference>
<keyword evidence="5 8" id="KW-0408">Iron</keyword>
<sequence>MKVSIDSDRCRGHGICLGICPEVFELSDDGYAEAGPDVAPEFEDAVREAAQACPEQAIVVS</sequence>
<dbReference type="InterPro" id="IPR051269">
    <property type="entry name" value="Fe-S_cluster_ET"/>
</dbReference>
<gene>
    <name evidence="10" type="ORF">ACFYXQ_05730</name>
</gene>
<dbReference type="InterPro" id="IPR001080">
    <property type="entry name" value="3Fe4S_ferredoxin"/>
</dbReference>
<keyword evidence="4 8" id="KW-0249">Electron transport</keyword>
<dbReference type="Pfam" id="PF13459">
    <property type="entry name" value="Fer4_15"/>
    <property type="match status" value="1"/>
</dbReference>
<protein>
    <recommendedName>
        <fullName evidence="8">Ferredoxin</fullName>
    </recommendedName>
</protein>
<evidence type="ECO:0000256" key="8">
    <source>
        <dbReference type="RuleBase" id="RU368020"/>
    </source>
</evidence>
<evidence type="ECO:0000256" key="7">
    <source>
        <dbReference type="ARBA" id="ARBA00023291"/>
    </source>
</evidence>
<keyword evidence="11" id="KW-1185">Reference proteome</keyword>
<dbReference type="PROSITE" id="PS51379">
    <property type="entry name" value="4FE4S_FER_2"/>
    <property type="match status" value="1"/>
</dbReference>
<evidence type="ECO:0000256" key="5">
    <source>
        <dbReference type="ARBA" id="ARBA00023004"/>
    </source>
</evidence>
<keyword evidence="3 8" id="KW-0479">Metal-binding</keyword>